<dbReference type="AlphaFoldDB" id="A0A1X6X4P6"/>
<dbReference type="OrthoDB" id="3338687at2"/>
<protein>
    <submittedName>
        <fullName evidence="3">NAD-dependent epimerase/dehydratase</fullName>
    </submittedName>
</protein>
<sequence length="350" mass="37622">MRIAVIGATGNVGTALLRRLHAAHDVSSIVGISRRGPDRTGEPYSGVEWRHIDISDPASSPALVDALRGADAVVHLAWVIRPNRDEDLLVRTNVEGSRRVFEAAAAAGVPHLVHASSVGAYGRADGSAPGRSPQDESFPTHGCDSSHYARQKAQVERILDEVSAAHPEMTVSRLRPGLIFQEEAGPEIRDYFLGVLVPRPLLRLLATGALPVFPWPHGIVMQAVHADDIADAYWRVVRHRAPGAFNVAADPVVGPDAIGYALGARRWLPVPTPMVRALAALTYRARLQPTDPGWIDMAVVTPVMSTERIHRETGWSPRRSSIDAIRAVVATLGGTGGLGNARHRSRGPLA</sequence>
<feature type="region of interest" description="Disordered" evidence="1">
    <location>
        <begin position="123"/>
        <end position="146"/>
    </location>
</feature>
<evidence type="ECO:0000313" key="4">
    <source>
        <dbReference type="Proteomes" id="UP000195981"/>
    </source>
</evidence>
<dbReference type="InterPro" id="IPR051783">
    <property type="entry name" value="NAD(P)-dependent_oxidoreduct"/>
</dbReference>
<dbReference type="SUPFAM" id="SSF51735">
    <property type="entry name" value="NAD(P)-binding Rossmann-fold domains"/>
    <property type="match status" value="1"/>
</dbReference>
<evidence type="ECO:0000256" key="1">
    <source>
        <dbReference type="SAM" id="MobiDB-lite"/>
    </source>
</evidence>
<proteinExistence type="predicted"/>
<reference evidence="3 4" key="1">
    <citation type="submission" date="2017-02" db="EMBL/GenBank/DDBJ databases">
        <authorList>
            <person name="Peterson S.W."/>
        </authorList>
    </citation>
    <scope>NUCLEOTIDE SEQUENCE [LARGE SCALE GENOMIC DNA]</scope>
    <source>
        <strain evidence="3 4">CIP104813</strain>
    </source>
</reference>
<dbReference type="PANTHER" id="PTHR48079:SF6">
    <property type="entry name" value="NAD(P)-BINDING DOMAIN-CONTAINING PROTEIN-RELATED"/>
    <property type="match status" value="1"/>
</dbReference>
<dbReference type="PANTHER" id="PTHR48079">
    <property type="entry name" value="PROTEIN YEEZ"/>
    <property type="match status" value="1"/>
</dbReference>
<feature type="domain" description="NAD-dependent epimerase/dehydratase" evidence="2">
    <location>
        <begin position="3"/>
        <end position="248"/>
    </location>
</feature>
<organism evidence="3 4">
    <name type="scientific">Brachybacterium nesterenkovii</name>
    <dbReference type="NCBI Taxonomy" id="47847"/>
    <lineage>
        <taxon>Bacteria</taxon>
        <taxon>Bacillati</taxon>
        <taxon>Actinomycetota</taxon>
        <taxon>Actinomycetes</taxon>
        <taxon>Micrococcales</taxon>
        <taxon>Dermabacteraceae</taxon>
        <taxon>Brachybacterium</taxon>
    </lineage>
</organism>
<accession>A0A1X6X4P6</accession>
<gene>
    <name evidence="3" type="ORF">FM110_10445</name>
</gene>
<evidence type="ECO:0000259" key="2">
    <source>
        <dbReference type="Pfam" id="PF01370"/>
    </source>
</evidence>
<keyword evidence="4" id="KW-1185">Reference proteome</keyword>
<evidence type="ECO:0000313" key="3">
    <source>
        <dbReference type="EMBL" id="SLM93792.1"/>
    </source>
</evidence>
<dbReference type="InterPro" id="IPR036291">
    <property type="entry name" value="NAD(P)-bd_dom_sf"/>
</dbReference>
<dbReference type="Pfam" id="PF01370">
    <property type="entry name" value="Epimerase"/>
    <property type="match status" value="1"/>
</dbReference>
<dbReference type="Proteomes" id="UP000195981">
    <property type="component" value="Unassembled WGS sequence"/>
</dbReference>
<dbReference type="InterPro" id="IPR001509">
    <property type="entry name" value="Epimerase_deHydtase"/>
</dbReference>
<name>A0A1X6X4P6_9MICO</name>
<dbReference type="GO" id="GO:0005737">
    <property type="term" value="C:cytoplasm"/>
    <property type="evidence" value="ECO:0007669"/>
    <property type="project" value="TreeGrafter"/>
</dbReference>
<dbReference type="GO" id="GO:0004029">
    <property type="term" value="F:aldehyde dehydrogenase (NAD+) activity"/>
    <property type="evidence" value="ECO:0007669"/>
    <property type="project" value="TreeGrafter"/>
</dbReference>
<dbReference type="EMBL" id="FWFG01000092">
    <property type="protein sequence ID" value="SLM93792.1"/>
    <property type="molecule type" value="Genomic_DNA"/>
</dbReference>
<dbReference type="Gene3D" id="3.40.50.720">
    <property type="entry name" value="NAD(P)-binding Rossmann-like Domain"/>
    <property type="match status" value="1"/>
</dbReference>
<dbReference type="RefSeq" id="WP_087104698.1">
    <property type="nucleotide sequence ID" value="NZ_FWFG01000092.1"/>
</dbReference>